<feature type="compositionally biased region" description="Basic and acidic residues" evidence="1">
    <location>
        <begin position="1"/>
        <end position="26"/>
    </location>
</feature>
<dbReference type="Gramene" id="PGSC0003DMT400092803">
    <property type="protein sequence ID" value="PGSC0003DMT400092803"/>
    <property type="gene ID" value="PGSC0003DMG400042374"/>
</dbReference>
<reference evidence="3" key="1">
    <citation type="journal article" date="2011" name="Nature">
        <title>Genome sequence and analysis of the tuber crop potato.</title>
        <authorList>
            <consortium name="The Potato Genome Sequencing Consortium"/>
        </authorList>
    </citation>
    <scope>NUCLEOTIDE SEQUENCE [LARGE SCALE GENOMIC DNA]</scope>
    <source>
        <strain evidence="3">cv. DM1-3 516 R44</strain>
    </source>
</reference>
<accession>M1DQK4</accession>
<dbReference type="Proteomes" id="UP000011115">
    <property type="component" value="Unassembled WGS sequence"/>
</dbReference>
<name>M1DQK4_SOLTU</name>
<dbReference type="HOGENOM" id="CLU_1557964_0_0_1"/>
<feature type="compositionally biased region" description="Basic and acidic residues" evidence="1">
    <location>
        <begin position="59"/>
        <end position="71"/>
    </location>
</feature>
<dbReference type="EnsemblPlants" id="PGSC0003DMT400092803">
    <property type="protein sequence ID" value="PGSC0003DMT400092803"/>
    <property type="gene ID" value="PGSC0003DMG400042374"/>
</dbReference>
<protein>
    <submittedName>
        <fullName evidence="2">Uncharacterized protein</fullName>
    </submittedName>
</protein>
<sequence length="172" mass="19702">MLNEKPDEDTNSKEKKDPYDFVDKEQQICINEEASKPGATIDNMDDNFGTVVSSRSKRVHESTSKPVKEGVRTSLQQNDIVQRPSQAKRKKALQYTLMELPDLKQGPPSYAHYLSPNQHVQNHKRYSTDLLLPNVHAPSLHLGQDWHSRSIIVPKGNLGRTYYSAEDFTRQR</sequence>
<evidence type="ECO:0000313" key="2">
    <source>
        <dbReference type="EnsemblPlants" id="PGSC0003DMT400092803"/>
    </source>
</evidence>
<dbReference type="PaxDb" id="4113-PGSC0003DMT400092803"/>
<dbReference type="InParanoid" id="M1DQK4"/>
<organism evidence="2 3">
    <name type="scientific">Solanum tuberosum</name>
    <name type="common">Potato</name>
    <dbReference type="NCBI Taxonomy" id="4113"/>
    <lineage>
        <taxon>Eukaryota</taxon>
        <taxon>Viridiplantae</taxon>
        <taxon>Streptophyta</taxon>
        <taxon>Embryophyta</taxon>
        <taxon>Tracheophyta</taxon>
        <taxon>Spermatophyta</taxon>
        <taxon>Magnoliopsida</taxon>
        <taxon>eudicotyledons</taxon>
        <taxon>Gunneridae</taxon>
        <taxon>Pentapetalae</taxon>
        <taxon>asterids</taxon>
        <taxon>lamiids</taxon>
        <taxon>Solanales</taxon>
        <taxon>Solanaceae</taxon>
        <taxon>Solanoideae</taxon>
        <taxon>Solaneae</taxon>
        <taxon>Solanum</taxon>
    </lineage>
</organism>
<feature type="region of interest" description="Disordered" evidence="1">
    <location>
        <begin position="1"/>
        <end position="78"/>
    </location>
</feature>
<reference evidence="2" key="2">
    <citation type="submission" date="2015-06" db="UniProtKB">
        <authorList>
            <consortium name="EnsemblPlants"/>
        </authorList>
    </citation>
    <scope>IDENTIFICATION</scope>
    <source>
        <strain evidence="2">DM1-3 516 R44</strain>
    </source>
</reference>
<proteinExistence type="predicted"/>
<evidence type="ECO:0000256" key="1">
    <source>
        <dbReference type="SAM" id="MobiDB-lite"/>
    </source>
</evidence>
<evidence type="ECO:0000313" key="3">
    <source>
        <dbReference type="Proteomes" id="UP000011115"/>
    </source>
</evidence>
<dbReference type="AlphaFoldDB" id="M1DQK4"/>
<keyword evidence="3" id="KW-1185">Reference proteome</keyword>